<name>A0A7J7NIS6_9MAGN</name>
<comment type="similarity">
    <text evidence="2">Belongs to the JARID1 histone demethylase family.</text>
</comment>
<comment type="caution">
    <text evidence="7">The sequence shown here is derived from an EMBL/GenBank/DDBJ whole genome shotgun (WGS) entry which is preliminary data.</text>
</comment>
<protein>
    <recommendedName>
        <fullName evidence="6">JmjC domain-containing protein</fullName>
    </recommendedName>
</protein>
<dbReference type="OrthoDB" id="1667110at2759"/>
<dbReference type="GO" id="GO:0046872">
    <property type="term" value="F:metal ion binding"/>
    <property type="evidence" value="ECO:0007669"/>
    <property type="project" value="UniProtKB-KW"/>
</dbReference>
<dbReference type="InterPro" id="IPR003347">
    <property type="entry name" value="JmjC_dom"/>
</dbReference>
<reference evidence="7 8" key="1">
    <citation type="journal article" date="2020" name="IScience">
        <title>Genome Sequencing of the Endangered Kingdonia uniflora (Circaeasteraceae, Ranunculales) Reveals Potential Mechanisms of Evolutionary Specialization.</title>
        <authorList>
            <person name="Sun Y."/>
            <person name="Deng T."/>
            <person name="Zhang A."/>
            <person name="Moore M.J."/>
            <person name="Landis J.B."/>
            <person name="Lin N."/>
            <person name="Zhang H."/>
            <person name="Zhang X."/>
            <person name="Huang J."/>
            <person name="Zhang X."/>
            <person name="Sun H."/>
            <person name="Wang H."/>
        </authorList>
    </citation>
    <scope>NUCLEOTIDE SEQUENCE [LARGE SCALE GENOMIC DNA]</scope>
    <source>
        <strain evidence="7">TB1705</strain>
        <tissue evidence="7">Leaf</tissue>
    </source>
</reference>
<dbReference type="GO" id="GO:0000118">
    <property type="term" value="C:histone deacetylase complex"/>
    <property type="evidence" value="ECO:0007669"/>
    <property type="project" value="TreeGrafter"/>
</dbReference>
<dbReference type="GO" id="GO:0031490">
    <property type="term" value="F:chromatin DNA binding"/>
    <property type="evidence" value="ECO:0007669"/>
    <property type="project" value="TreeGrafter"/>
</dbReference>
<accession>A0A7J7NIS6</accession>
<dbReference type="PANTHER" id="PTHR12549:SF33">
    <property type="entry name" value="LYSINE-SPECIFIC DEMETHYLASE JMJ27"/>
    <property type="match status" value="1"/>
</dbReference>
<dbReference type="Proteomes" id="UP000541444">
    <property type="component" value="Unassembled WGS sequence"/>
</dbReference>
<evidence type="ECO:0000313" key="8">
    <source>
        <dbReference type="Proteomes" id="UP000541444"/>
    </source>
</evidence>
<keyword evidence="3" id="KW-0479">Metal-binding</keyword>
<evidence type="ECO:0000313" key="7">
    <source>
        <dbReference type="EMBL" id="KAF6166993.1"/>
    </source>
</evidence>
<feature type="compositionally biased region" description="Basic and acidic residues" evidence="5">
    <location>
        <begin position="318"/>
        <end position="335"/>
    </location>
</feature>
<dbReference type="GO" id="GO:0032454">
    <property type="term" value="F:histone H3K9 demethylase activity"/>
    <property type="evidence" value="ECO:0007669"/>
    <property type="project" value="InterPro"/>
</dbReference>
<gene>
    <name evidence="7" type="ORF">GIB67_030686</name>
</gene>
<dbReference type="SUPFAM" id="SSF51197">
    <property type="entry name" value="Clavaminate synthase-like"/>
    <property type="match status" value="1"/>
</dbReference>
<evidence type="ECO:0000256" key="1">
    <source>
        <dbReference type="ARBA" id="ARBA00004123"/>
    </source>
</evidence>
<dbReference type="Pfam" id="PF02373">
    <property type="entry name" value="JmjC"/>
    <property type="match status" value="1"/>
</dbReference>
<dbReference type="PROSITE" id="PS51184">
    <property type="entry name" value="JMJC"/>
    <property type="match status" value="1"/>
</dbReference>
<evidence type="ECO:0000256" key="5">
    <source>
        <dbReference type="SAM" id="MobiDB-lite"/>
    </source>
</evidence>
<feature type="region of interest" description="Disordered" evidence="5">
    <location>
        <begin position="290"/>
        <end position="335"/>
    </location>
</feature>
<evidence type="ECO:0000256" key="3">
    <source>
        <dbReference type="ARBA" id="ARBA00022723"/>
    </source>
</evidence>
<evidence type="ECO:0000256" key="2">
    <source>
        <dbReference type="ARBA" id="ARBA00006801"/>
    </source>
</evidence>
<dbReference type="GO" id="GO:0006357">
    <property type="term" value="P:regulation of transcription by RNA polymerase II"/>
    <property type="evidence" value="ECO:0007669"/>
    <property type="project" value="TreeGrafter"/>
</dbReference>
<dbReference type="Gene3D" id="2.60.120.650">
    <property type="entry name" value="Cupin"/>
    <property type="match status" value="3"/>
</dbReference>
<evidence type="ECO:0000259" key="6">
    <source>
        <dbReference type="PROSITE" id="PS51184"/>
    </source>
</evidence>
<keyword evidence="8" id="KW-1185">Reference proteome</keyword>
<dbReference type="SMART" id="SM00558">
    <property type="entry name" value="JmjC"/>
    <property type="match status" value="1"/>
</dbReference>
<dbReference type="AlphaFoldDB" id="A0A7J7NIS6"/>
<dbReference type="GO" id="GO:0000785">
    <property type="term" value="C:chromatin"/>
    <property type="evidence" value="ECO:0007669"/>
    <property type="project" value="TreeGrafter"/>
</dbReference>
<keyword evidence="4" id="KW-0539">Nucleus</keyword>
<dbReference type="PANTHER" id="PTHR12549">
    <property type="entry name" value="JMJC DOMAIN-CONTAINING HISTONE DEMETHYLATION PROTEIN"/>
    <property type="match status" value="1"/>
</dbReference>
<feature type="domain" description="JmjC" evidence="6">
    <location>
        <begin position="69"/>
        <end position="456"/>
    </location>
</feature>
<evidence type="ECO:0000256" key="4">
    <source>
        <dbReference type="ARBA" id="ARBA00023242"/>
    </source>
</evidence>
<dbReference type="GO" id="GO:0003712">
    <property type="term" value="F:transcription coregulator activity"/>
    <property type="evidence" value="ECO:0007669"/>
    <property type="project" value="TreeGrafter"/>
</dbReference>
<sequence length="543" mass="62041">MRGIPVIVRNVLEKTFGLSWEPMVMWRAFRGAKGNLEEEIRNVKVIDCLDWCEVEIDIHQFFRGYLEDPKSGLLNLATKLPDNCSKPDLRPKTYIAYGFSEELGRGDSVTKLHCDMSDAVNVLTYTTEVKITSWQQNIIKHTQKENEVDDLMELNVEINDASDEATRKSFNQPCEGEKPELAKQVVILDNQSSSLKDIVSSNCGENLHYNSLLERSGRVNDVTCSHGVENTLLSEGQIFGQNVIEEAVGVKMTKLDKYHTVRQGHHKCQDVSHSISIVPESIDLELIKREKQNERSTSEQDDFYNSVSVNKDATVPEPQKKDQSTKGDSIHKNDTSKVVNRGAVWDIFRREDVPKLMEYLDKHQNEFRDRNNLPVNAVSHPIHDQTFFLNERHKKQLKEEFDVEPWTFVQYLGDAVFIPAGCPHQVRNKQSCIKVALDIVSPENVQECVRLTEEFRLLPKNHRAKEDKLEVKKMTLHAVNSTVLEARSLISKLSSKNGGKQGLGLRHFLAQARKCRGEHLMLRHFLAQVPRSRCALKLSFMAN</sequence>
<organism evidence="7 8">
    <name type="scientific">Kingdonia uniflora</name>
    <dbReference type="NCBI Taxonomy" id="39325"/>
    <lineage>
        <taxon>Eukaryota</taxon>
        <taxon>Viridiplantae</taxon>
        <taxon>Streptophyta</taxon>
        <taxon>Embryophyta</taxon>
        <taxon>Tracheophyta</taxon>
        <taxon>Spermatophyta</taxon>
        <taxon>Magnoliopsida</taxon>
        <taxon>Ranunculales</taxon>
        <taxon>Circaeasteraceae</taxon>
        <taxon>Kingdonia</taxon>
    </lineage>
</organism>
<proteinExistence type="inferred from homology"/>
<dbReference type="InterPro" id="IPR045109">
    <property type="entry name" value="LSDs-like"/>
</dbReference>
<comment type="subcellular location">
    <subcellularLocation>
        <location evidence="1">Nucleus</location>
    </subcellularLocation>
</comment>
<dbReference type="EMBL" id="JACGCM010000767">
    <property type="protein sequence ID" value="KAF6166993.1"/>
    <property type="molecule type" value="Genomic_DNA"/>
</dbReference>